<gene>
    <name evidence="10" type="ORF">METZ01_LOCUS136263</name>
</gene>
<dbReference type="EC" id="2.7.7.50" evidence="1"/>
<dbReference type="InterPro" id="IPR029063">
    <property type="entry name" value="SAM-dependent_MTases_sf"/>
</dbReference>
<evidence type="ECO:0000256" key="7">
    <source>
        <dbReference type="ARBA" id="ARBA00023042"/>
    </source>
</evidence>
<sequence>MDINNTLIERLQFITSNLDKKDKDEDYELEVRFGFYKRNSYYPNINRNAFLSILESSSSEKNYNFIIDTRYKNFEGLYDDNNKIVKRSTYTGVSVQKILKDIYNNFLTLNKEDLYNIQSKLDKKKISLRNIFLSKNKKTTNDNVNHLRVTFAIEKQHSLKNLMDKYVKSVSNNNKGLVQFAKSLENIEAERIKFRYSWLEHEVWRIDSTIAISVNYDENDSNLYKLSLSFEVEIEFDVETYTKMAEKPSVDDMISNVNKLISQYKTHIDNNTDISIEDLLETDISNQVVTLERDKIQFLQNSPYSVTDKADGERKYLYINNNGVFYFVNPRTFQKIKIYEDGKTKVKNSVIDGEFLETQKLFLGFDCLFMNGEDCRNKNLINRLKCLEKIISNIKKGISKIIEVRPKKFYFKNIFKKTKKLWDDREKLFEYHLDGLIYTPINSAYISSIPTLKWKDKHSIDVRVIYNNRNNFTEFHANGYPQKRNINGQIKITNIWRRYHGDDIYKHWIKVNDQSYKNLQLVNQYGLLGVYGRIRTLQNMEDIAEFEYDYDKKEWVYLRRRDDKNKPNARLTILSVLKAIEENITLDELSELVYEESEYEKMCQESCTNIDPIGLHYDIVSNKGSSDKRMTWRFFQNFVKRQLFKESSVKLRKTRKYLFDIGSGRGGDLNKWLESGYTDILAIDPSRREIYGRHYSEGFSGLVERVEQKGFTKMEDGSYKGNYKNNEINITPIWGDATKHIKTGSAGYNNYEKTKLLNFLSIAKKEKWQGFDTISIMFVIHYMFATMKKGKNVLDKKRFEVFMKNVTNYLNKKKGLFIGSYLDGHHIMN</sequence>
<dbReference type="PROSITE" id="PS51562">
    <property type="entry name" value="RNA_CAP0_MT"/>
    <property type="match status" value="1"/>
</dbReference>
<dbReference type="Pfam" id="PF01331">
    <property type="entry name" value="mRNA_cap_enzyme"/>
    <property type="match status" value="1"/>
</dbReference>
<protein>
    <recommendedName>
        <fullName evidence="1">mRNA guanylyltransferase</fullName>
        <ecNumber evidence="1">2.7.7.50</ecNumber>
    </recommendedName>
</protein>
<keyword evidence="3" id="KW-0507">mRNA processing</keyword>
<name>A0A381Z2L0_9ZZZZ</name>
<dbReference type="GO" id="GO:0004484">
    <property type="term" value="F:mRNA guanylyltransferase activity"/>
    <property type="evidence" value="ECO:0007669"/>
    <property type="project" value="UniProtKB-EC"/>
</dbReference>
<dbReference type="EMBL" id="UINC01019688">
    <property type="protein sequence ID" value="SVA83409.1"/>
    <property type="molecule type" value="Genomic_DNA"/>
</dbReference>
<dbReference type="SUPFAM" id="SSF56091">
    <property type="entry name" value="DNA ligase/mRNA capping enzyme, catalytic domain"/>
    <property type="match status" value="1"/>
</dbReference>
<dbReference type="GO" id="GO:0005525">
    <property type="term" value="F:GTP binding"/>
    <property type="evidence" value="ECO:0007669"/>
    <property type="project" value="UniProtKB-KW"/>
</dbReference>
<dbReference type="InterPro" id="IPR004971">
    <property type="entry name" value="mRNA_G-N7_MeTrfase_dom"/>
</dbReference>
<organism evidence="10">
    <name type="scientific">marine metagenome</name>
    <dbReference type="NCBI Taxonomy" id="408172"/>
    <lineage>
        <taxon>unclassified sequences</taxon>
        <taxon>metagenomes</taxon>
        <taxon>ecological metagenomes</taxon>
    </lineage>
</organism>
<evidence type="ECO:0000256" key="2">
    <source>
        <dbReference type="ARBA" id="ARBA00022603"/>
    </source>
</evidence>
<dbReference type="InterPro" id="IPR012340">
    <property type="entry name" value="NA-bd_OB-fold"/>
</dbReference>
<evidence type="ECO:0000256" key="8">
    <source>
        <dbReference type="ARBA" id="ARBA00023134"/>
    </source>
</evidence>
<dbReference type="AlphaFoldDB" id="A0A381Z2L0"/>
<accession>A0A381Z2L0</accession>
<dbReference type="GO" id="GO:0006370">
    <property type="term" value="P:7-methylguanosine mRNA capping"/>
    <property type="evidence" value="ECO:0007669"/>
    <property type="project" value="UniProtKB-KW"/>
</dbReference>
<dbReference type="GO" id="GO:0008168">
    <property type="term" value="F:methyltransferase activity"/>
    <property type="evidence" value="ECO:0007669"/>
    <property type="project" value="UniProtKB-KW"/>
</dbReference>
<keyword evidence="2" id="KW-0489">Methyltransferase</keyword>
<dbReference type="GO" id="GO:0005524">
    <property type="term" value="F:ATP binding"/>
    <property type="evidence" value="ECO:0007669"/>
    <property type="project" value="InterPro"/>
</dbReference>
<evidence type="ECO:0000313" key="10">
    <source>
        <dbReference type="EMBL" id="SVA83409.1"/>
    </source>
</evidence>
<reference evidence="10" key="1">
    <citation type="submission" date="2018-05" db="EMBL/GenBank/DDBJ databases">
        <authorList>
            <person name="Lanie J.A."/>
            <person name="Ng W.-L."/>
            <person name="Kazmierczak K.M."/>
            <person name="Andrzejewski T.M."/>
            <person name="Davidsen T.M."/>
            <person name="Wayne K.J."/>
            <person name="Tettelin H."/>
            <person name="Glass J.I."/>
            <person name="Rusch D."/>
            <person name="Podicherti R."/>
            <person name="Tsui H.-C.T."/>
            <person name="Winkler M.E."/>
        </authorList>
    </citation>
    <scope>NUCLEOTIDE SEQUENCE</scope>
</reference>
<evidence type="ECO:0000256" key="1">
    <source>
        <dbReference type="ARBA" id="ARBA00012475"/>
    </source>
</evidence>
<evidence type="ECO:0000256" key="3">
    <source>
        <dbReference type="ARBA" id="ARBA00022664"/>
    </source>
</evidence>
<dbReference type="Gene3D" id="2.40.50.140">
    <property type="entry name" value="Nucleic acid-binding proteins"/>
    <property type="match status" value="1"/>
</dbReference>
<dbReference type="InterPro" id="IPR013846">
    <property type="entry name" value="mRNA_cap_enzyme_C"/>
</dbReference>
<keyword evidence="8" id="KW-0342">GTP-binding</keyword>
<dbReference type="InterPro" id="IPR001339">
    <property type="entry name" value="mRNA_cap_enzyme_adenylation"/>
</dbReference>
<feature type="domain" description="MRNA cap 0 methyltransferase" evidence="9">
    <location>
        <begin position="627"/>
        <end position="829"/>
    </location>
</feature>
<proteinExistence type="predicted"/>
<keyword evidence="5" id="KW-0548">Nucleotidyltransferase</keyword>
<dbReference type="InterPro" id="IPR051029">
    <property type="entry name" value="mRNA_Capping_Enz/RNA_Phosphat"/>
</dbReference>
<evidence type="ECO:0000256" key="5">
    <source>
        <dbReference type="ARBA" id="ARBA00022695"/>
    </source>
</evidence>
<feature type="non-terminal residue" evidence="10">
    <location>
        <position position="829"/>
    </location>
</feature>
<dbReference type="SUPFAM" id="SSF50249">
    <property type="entry name" value="Nucleic acid-binding proteins"/>
    <property type="match status" value="1"/>
</dbReference>
<dbReference type="Pfam" id="PF03919">
    <property type="entry name" value="mRNA_cap_C"/>
    <property type="match status" value="1"/>
</dbReference>
<evidence type="ECO:0000259" key="9">
    <source>
        <dbReference type="PROSITE" id="PS51562"/>
    </source>
</evidence>
<evidence type="ECO:0000256" key="4">
    <source>
        <dbReference type="ARBA" id="ARBA00022679"/>
    </source>
</evidence>
<keyword evidence="7" id="KW-0506">mRNA capping</keyword>
<evidence type="ECO:0000256" key="6">
    <source>
        <dbReference type="ARBA" id="ARBA00022741"/>
    </source>
</evidence>
<dbReference type="GO" id="GO:0032259">
    <property type="term" value="P:methylation"/>
    <property type="evidence" value="ECO:0007669"/>
    <property type="project" value="UniProtKB-KW"/>
</dbReference>
<dbReference type="Gene3D" id="3.40.50.150">
    <property type="entry name" value="Vaccinia Virus protein VP39"/>
    <property type="match status" value="1"/>
</dbReference>
<keyword evidence="6" id="KW-0547">Nucleotide-binding</keyword>
<dbReference type="PANTHER" id="PTHR10367:SF25">
    <property type="entry name" value="DUAL SPECIFICITY PHOSPHATASE CATALYTIC DOMAIN PROTEIN (AFU_ORTHOLOGUE AFUA_1G03540)"/>
    <property type="match status" value="1"/>
</dbReference>
<keyword evidence="4" id="KW-0808">Transferase</keyword>
<dbReference type="Gene3D" id="3.30.470.30">
    <property type="entry name" value="DNA ligase/mRNA capping enzyme"/>
    <property type="match status" value="1"/>
</dbReference>
<dbReference type="PANTHER" id="PTHR10367">
    <property type="entry name" value="MRNA-CAPPING ENZYME"/>
    <property type="match status" value="1"/>
</dbReference>